<name>A0A5S9IKY5_UABAM</name>
<keyword evidence="6 7" id="KW-0819">tRNA processing</keyword>
<dbReference type="GO" id="GO:0008176">
    <property type="term" value="F:tRNA (guanine(46)-N7)-methyltransferase activity"/>
    <property type="evidence" value="ECO:0007669"/>
    <property type="project" value="UniProtKB-UniRule"/>
</dbReference>
<dbReference type="InterPro" id="IPR003358">
    <property type="entry name" value="tRNA_(Gua-N-7)_MeTrfase_Trmb"/>
</dbReference>
<comment type="catalytic activity">
    <reaction evidence="1 7">
        <text>guanosine(46) in tRNA + S-adenosyl-L-methionine = N(7)-methylguanosine(46) in tRNA + S-adenosyl-L-homocysteine</text>
        <dbReference type="Rhea" id="RHEA:42708"/>
        <dbReference type="Rhea" id="RHEA-COMP:10188"/>
        <dbReference type="Rhea" id="RHEA-COMP:10189"/>
        <dbReference type="ChEBI" id="CHEBI:57856"/>
        <dbReference type="ChEBI" id="CHEBI:59789"/>
        <dbReference type="ChEBI" id="CHEBI:74269"/>
        <dbReference type="ChEBI" id="CHEBI:74480"/>
        <dbReference type="EC" id="2.1.1.33"/>
    </reaction>
</comment>
<sequence length="221" mass="25609">MEEKKLRTVRSYVRRESRLTSAQQRALDEFMPQWGLTVPTTTFDFRSIYGNDNEVVLEIGFGPGTSLVEQAIAEPQTNFLGVEIHGPGVGSCLAGVAKNNLQNVRVMREDFMDVLPYIPDNSLQKIQIFFPDPWPKKRHHKRRLIQVEFVVDITYKLKSQGIIHLATDWENYAAHMVNVLNRIGNLQQFSTERFSRPKTKFEIRGEKLGHGVWDFLYRKTE</sequence>
<comment type="caution">
    <text evidence="7">Lacks conserved residue(s) required for the propagation of feature annotation.</text>
</comment>
<evidence type="ECO:0000256" key="5">
    <source>
        <dbReference type="ARBA" id="ARBA00022691"/>
    </source>
</evidence>
<dbReference type="GO" id="GO:0043527">
    <property type="term" value="C:tRNA methyltransferase complex"/>
    <property type="evidence" value="ECO:0007669"/>
    <property type="project" value="TreeGrafter"/>
</dbReference>
<comment type="function">
    <text evidence="2 7">Catalyzes the formation of N(7)-methylguanine at position 46 (m7G46) in tRNA.</text>
</comment>
<feature type="binding site" evidence="7">
    <location>
        <position position="58"/>
    </location>
    <ligand>
        <name>S-adenosyl-L-methionine</name>
        <dbReference type="ChEBI" id="CHEBI:59789"/>
    </ligand>
</feature>
<comment type="pathway">
    <text evidence="7">tRNA modification; N(7)-methylguanine-tRNA biosynthesis.</text>
</comment>
<reference evidence="8 9" key="1">
    <citation type="submission" date="2019-08" db="EMBL/GenBank/DDBJ databases">
        <title>Complete genome sequence of Candidatus Uab amorphum.</title>
        <authorList>
            <person name="Shiratori T."/>
            <person name="Suzuki S."/>
            <person name="Kakizawa Y."/>
            <person name="Ishida K."/>
        </authorList>
    </citation>
    <scope>NUCLEOTIDE SEQUENCE [LARGE SCALE GENOMIC DNA]</scope>
    <source>
        <strain evidence="8 9">SRT547</strain>
    </source>
</reference>
<dbReference type="EC" id="2.1.1.33" evidence="7"/>
<gene>
    <name evidence="7" type="primary">trmB</name>
    <name evidence="8" type="ORF">UABAM_02138</name>
</gene>
<dbReference type="EMBL" id="AP019860">
    <property type="protein sequence ID" value="BBM83783.1"/>
    <property type="molecule type" value="Genomic_DNA"/>
</dbReference>
<dbReference type="Proteomes" id="UP000326354">
    <property type="component" value="Chromosome"/>
</dbReference>
<comment type="similarity">
    <text evidence="7">Belongs to the class I-like SAM-binding methyltransferase superfamily. TrmB family.</text>
</comment>
<dbReference type="Gene3D" id="3.40.50.150">
    <property type="entry name" value="Vaccinia Virus protein VP39"/>
    <property type="match status" value="1"/>
</dbReference>
<dbReference type="UniPathway" id="UPA00989"/>
<feature type="binding site" evidence="7">
    <location>
        <position position="168"/>
    </location>
    <ligand>
        <name>substrate</name>
    </ligand>
</feature>
<dbReference type="AlphaFoldDB" id="A0A5S9IKY5"/>
<evidence type="ECO:0000256" key="2">
    <source>
        <dbReference type="ARBA" id="ARBA00003015"/>
    </source>
</evidence>
<keyword evidence="3 7" id="KW-0489">Methyltransferase</keyword>
<dbReference type="InterPro" id="IPR055361">
    <property type="entry name" value="tRNA_methyltr_TrmB_bact"/>
</dbReference>
<dbReference type="PANTHER" id="PTHR23417:SF14">
    <property type="entry name" value="PENTACOTRIPEPTIDE-REPEAT REGION OF PRORP DOMAIN-CONTAINING PROTEIN"/>
    <property type="match status" value="1"/>
</dbReference>
<keyword evidence="4 7" id="KW-0808">Transferase</keyword>
<dbReference type="NCBIfam" id="TIGR00091">
    <property type="entry name" value="tRNA (guanosine(46)-N7)-methyltransferase TrmB"/>
    <property type="match status" value="1"/>
</dbReference>
<feature type="binding site" evidence="7">
    <location>
        <begin position="199"/>
        <end position="202"/>
    </location>
    <ligand>
        <name>substrate</name>
    </ligand>
</feature>
<dbReference type="PANTHER" id="PTHR23417">
    <property type="entry name" value="3-DEOXY-D-MANNO-OCTULOSONIC-ACID TRANSFERASE/TRNA GUANINE-N 7 - -METHYLTRANSFERASE"/>
    <property type="match status" value="1"/>
</dbReference>
<protein>
    <recommendedName>
        <fullName evidence="7">tRNA (guanine-N(7)-)-methyltransferase</fullName>
        <ecNumber evidence="7">2.1.1.33</ecNumber>
    </recommendedName>
    <alternativeName>
        <fullName evidence="7">tRNA (guanine(46)-N(7))-methyltransferase</fullName>
    </alternativeName>
    <alternativeName>
        <fullName evidence="7">tRNA(m7G46)-methyltransferase</fullName>
    </alternativeName>
</protein>
<evidence type="ECO:0000256" key="6">
    <source>
        <dbReference type="ARBA" id="ARBA00022694"/>
    </source>
</evidence>
<organism evidence="8 9">
    <name type="scientific">Uabimicrobium amorphum</name>
    <dbReference type="NCBI Taxonomy" id="2596890"/>
    <lineage>
        <taxon>Bacteria</taxon>
        <taxon>Pseudomonadati</taxon>
        <taxon>Planctomycetota</taxon>
        <taxon>Candidatus Uabimicrobiia</taxon>
        <taxon>Candidatus Uabimicrobiales</taxon>
        <taxon>Candidatus Uabimicrobiaceae</taxon>
        <taxon>Candidatus Uabimicrobium</taxon>
    </lineage>
</organism>
<dbReference type="OrthoDB" id="9802090at2"/>
<evidence type="ECO:0000256" key="4">
    <source>
        <dbReference type="ARBA" id="ARBA00022679"/>
    </source>
</evidence>
<dbReference type="PROSITE" id="PS51625">
    <property type="entry name" value="SAM_MT_TRMB"/>
    <property type="match status" value="1"/>
</dbReference>
<evidence type="ECO:0000313" key="8">
    <source>
        <dbReference type="EMBL" id="BBM83783.1"/>
    </source>
</evidence>
<feature type="binding site" evidence="7">
    <location>
        <position position="110"/>
    </location>
    <ligand>
        <name>S-adenosyl-L-methionine</name>
        <dbReference type="ChEBI" id="CHEBI:59789"/>
    </ligand>
</feature>
<keyword evidence="5 7" id="KW-0949">S-adenosyl-L-methionine</keyword>
<feature type="binding site" evidence="7">
    <location>
        <position position="83"/>
    </location>
    <ligand>
        <name>S-adenosyl-L-methionine</name>
        <dbReference type="ChEBI" id="CHEBI:59789"/>
    </ligand>
</feature>
<evidence type="ECO:0000313" key="9">
    <source>
        <dbReference type="Proteomes" id="UP000326354"/>
    </source>
</evidence>
<feature type="binding site" evidence="7">
    <location>
        <position position="132"/>
    </location>
    <ligand>
        <name>S-adenosyl-L-methionine</name>
        <dbReference type="ChEBI" id="CHEBI:59789"/>
    </ligand>
</feature>
<keyword evidence="9" id="KW-1185">Reference proteome</keyword>
<dbReference type="KEGG" id="uam:UABAM_02138"/>
<evidence type="ECO:0000256" key="1">
    <source>
        <dbReference type="ARBA" id="ARBA00000142"/>
    </source>
</evidence>
<feature type="binding site" evidence="7">
    <location>
        <position position="136"/>
    </location>
    <ligand>
        <name>substrate</name>
    </ligand>
</feature>
<dbReference type="Pfam" id="PF02390">
    <property type="entry name" value="Methyltransf_4"/>
    <property type="match status" value="1"/>
</dbReference>
<dbReference type="SUPFAM" id="SSF53335">
    <property type="entry name" value="S-adenosyl-L-methionine-dependent methyltransferases"/>
    <property type="match status" value="1"/>
</dbReference>
<evidence type="ECO:0000256" key="3">
    <source>
        <dbReference type="ARBA" id="ARBA00022603"/>
    </source>
</evidence>
<dbReference type="HAMAP" id="MF_01057">
    <property type="entry name" value="tRNA_methyltr_TrmB"/>
    <property type="match status" value="1"/>
</dbReference>
<evidence type="ECO:0000256" key="7">
    <source>
        <dbReference type="HAMAP-Rule" id="MF_01057"/>
    </source>
</evidence>
<dbReference type="RefSeq" id="WP_151967967.1">
    <property type="nucleotide sequence ID" value="NZ_AP019860.1"/>
</dbReference>
<proteinExistence type="inferred from homology"/>
<accession>A0A5S9IKY5</accession>
<dbReference type="InterPro" id="IPR029063">
    <property type="entry name" value="SAM-dependent_MTases_sf"/>
</dbReference>